<gene>
    <name evidence="1" type="ORF">P6P90_12160</name>
</gene>
<dbReference type="Proteomes" id="UP001218246">
    <property type="component" value="Unassembled WGS sequence"/>
</dbReference>
<dbReference type="RefSeq" id="WP_278018408.1">
    <property type="nucleotide sequence ID" value="NZ_JARRRY010000012.1"/>
</dbReference>
<comment type="caution">
    <text evidence="1">The sequence shown here is derived from an EMBL/GenBank/DDBJ whole genome shotgun (WGS) entry which is preliminary data.</text>
</comment>
<dbReference type="EMBL" id="JARULN010000012">
    <property type="protein sequence ID" value="MDG5754722.1"/>
    <property type="molecule type" value="Genomic_DNA"/>
</dbReference>
<proteinExistence type="predicted"/>
<protein>
    <submittedName>
        <fullName evidence="1">Uncharacterized protein</fullName>
    </submittedName>
</protein>
<evidence type="ECO:0000313" key="2">
    <source>
        <dbReference type="Proteomes" id="UP001218246"/>
    </source>
</evidence>
<organism evidence="1 2">
    <name type="scientific">Ectobacillus antri</name>
    <dbReference type="NCBI Taxonomy" id="2486280"/>
    <lineage>
        <taxon>Bacteria</taxon>
        <taxon>Bacillati</taxon>
        <taxon>Bacillota</taxon>
        <taxon>Bacilli</taxon>
        <taxon>Bacillales</taxon>
        <taxon>Bacillaceae</taxon>
        <taxon>Ectobacillus</taxon>
    </lineage>
</organism>
<sequence length="40" mass="4556">MRLSHHHRILLAYPANISGGDGKEDAEFVKAMRRMALLHL</sequence>
<keyword evidence="2" id="KW-1185">Reference proteome</keyword>
<accession>A0ABT6H7X0</accession>
<name>A0ABT6H7X0_9BACI</name>
<evidence type="ECO:0000313" key="1">
    <source>
        <dbReference type="EMBL" id="MDG5754722.1"/>
    </source>
</evidence>
<reference evidence="1 2" key="1">
    <citation type="submission" date="2023-04" db="EMBL/GenBank/DDBJ databases">
        <title>Ectobacillus antri isolated from activated sludge.</title>
        <authorList>
            <person name="Yan P."/>
            <person name="Liu X."/>
        </authorList>
    </citation>
    <scope>NUCLEOTIDE SEQUENCE [LARGE SCALE GENOMIC DNA]</scope>
    <source>
        <strain evidence="1 2">C18H</strain>
    </source>
</reference>